<dbReference type="InterPro" id="IPR029228">
    <property type="entry name" value="Alkyl_sulf_dimr"/>
</dbReference>
<dbReference type="PANTHER" id="PTHR43223:SF2">
    <property type="entry name" value="METALLO-BETA-LACTAMASE DOMAIN-CONTAINING PROTEIN"/>
    <property type="match status" value="1"/>
</dbReference>
<organism evidence="6 7">
    <name type="scientific">Sphingobacterium siyangense</name>
    <dbReference type="NCBI Taxonomy" id="459529"/>
    <lineage>
        <taxon>Bacteria</taxon>
        <taxon>Pseudomonadati</taxon>
        <taxon>Bacteroidota</taxon>
        <taxon>Sphingobacteriia</taxon>
        <taxon>Sphingobacteriales</taxon>
        <taxon>Sphingobacteriaceae</taxon>
        <taxon>Sphingobacterium</taxon>
    </lineage>
</organism>
<keyword evidence="2 6" id="KW-0378">Hydrolase</keyword>
<evidence type="ECO:0000256" key="4">
    <source>
        <dbReference type="ARBA" id="ARBA00033751"/>
    </source>
</evidence>
<evidence type="ECO:0000313" key="6">
    <source>
        <dbReference type="EMBL" id="TWI20364.1"/>
    </source>
</evidence>
<gene>
    <name evidence="6" type="ORF">IQ31_02319</name>
</gene>
<keyword evidence="1" id="KW-0479">Metal-binding</keyword>
<dbReference type="Pfam" id="PF14864">
    <property type="entry name" value="Alkyl_sulf_C"/>
    <property type="match status" value="1"/>
</dbReference>
<dbReference type="SUPFAM" id="SSF56281">
    <property type="entry name" value="Metallo-hydrolase/oxidoreductase"/>
    <property type="match status" value="1"/>
</dbReference>
<dbReference type="Proteomes" id="UP000315908">
    <property type="component" value="Unassembled WGS sequence"/>
</dbReference>
<dbReference type="Pfam" id="PF00753">
    <property type="entry name" value="Lactamase_B"/>
    <property type="match status" value="1"/>
</dbReference>
<sequence>MLLTFTKAIAQSDLKQSEATPATTKINESIYSQLNFADTLDIADAHRGFIATIADGIIKDENGRPIVNTKLFDFIKGKSPATVNPSLWRQAKIGNINGLFKVADGIYQVRGLDLANIAFIESNTGYIVVDPLTNAVASSVAYDLIKKYVKDKPVVAVISTHSHSDHFGGIEGVVSAADIASGKVKYITPAHFFDEAVSEHVLLGNVMGRRAGYQFGSSLPISEKGQVDAGIGKAYLGTGAKSTILKPTDEISSTGQTLVIDGIELVFQITPDTEAPSAFTFYVPSKKAYFPADITLRTFHNILTPRGAKARDAKGWSKYIDESIDLFGKNVEVIIPGHNWPVFGQEKSISFLEKQRDAYKYLHDQTIRLANKGLNADEIAEEIKFPEELSKEWYLREYYGTVAHNAKAIYQYYLGWWDGNPADYNKLPQTESAKRYVEWFGGEKEALKKAKIAYGKGEYRWVAEVLKHVVFANPKNQEARDLQASAFEQIAYQSESGIWRNIYLTGAKELRQDISNAPLANQAQKEKWERALNRLSPENIFDLLAVSVDGKKAEGKKLTLRFNFTDKGKNILVYLKNGVLNYSLARPEVVTEFSISLPQEKFAELFSRPENAIAIFQSPDVKFEGNPVKLKELAQYLDLASTNWNIVTP</sequence>
<comment type="similarity">
    <text evidence="4">Belongs to the metallo-beta-lactamase superfamily. Type III sulfatase family.</text>
</comment>
<evidence type="ECO:0000313" key="7">
    <source>
        <dbReference type="Proteomes" id="UP000315908"/>
    </source>
</evidence>
<dbReference type="Pfam" id="PF14863">
    <property type="entry name" value="Alkyl_sulf_dimr"/>
    <property type="match status" value="1"/>
</dbReference>
<feature type="domain" description="Metallo-beta-lactamase" evidence="5">
    <location>
        <begin position="114"/>
        <end position="338"/>
    </location>
</feature>
<reference evidence="6 7" key="1">
    <citation type="journal article" date="2015" name="Stand. Genomic Sci.">
        <title>Genomic Encyclopedia of Bacterial and Archaeal Type Strains, Phase III: the genomes of soil and plant-associated and newly described type strains.</title>
        <authorList>
            <person name="Whitman W.B."/>
            <person name="Woyke T."/>
            <person name="Klenk H.P."/>
            <person name="Zhou Y."/>
            <person name="Lilburn T.G."/>
            <person name="Beck B.J."/>
            <person name="De Vos P."/>
            <person name="Vandamme P."/>
            <person name="Eisen J.A."/>
            <person name="Garrity G."/>
            <person name="Hugenholtz P."/>
            <person name="Kyrpides N.C."/>
        </authorList>
    </citation>
    <scope>NUCLEOTIDE SEQUENCE [LARGE SCALE GENOMIC DNA]</scope>
    <source>
        <strain evidence="6 7">CGMCC 1.6855</strain>
    </source>
</reference>
<dbReference type="InterPro" id="IPR029229">
    <property type="entry name" value="Alkyl_sulf_C"/>
</dbReference>
<evidence type="ECO:0000256" key="3">
    <source>
        <dbReference type="ARBA" id="ARBA00022833"/>
    </source>
</evidence>
<dbReference type="InterPro" id="IPR044097">
    <property type="entry name" value="Bds1/SdsA1_MBL-fold"/>
</dbReference>
<dbReference type="SUPFAM" id="SSF55718">
    <property type="entry name" value="SCP-like"/>
    <property type="match status" value="1"/>
</dbReference>
<evidence type="ECO:0000259" key="5">
    <source>
        <dbReference type="SMART" id="SM00849"/>
    </source>
</evidence>
<dbReference type="Gene3D" id="3.30.1050.10">
    <property type="entry name" value="SCP2 sterol-binding domain"/>
    <property type="match status" value="1"/>
</dbReference>
<evidence type="ECO:0000256" key="2">
    <source>
        <dbReference type="ARBA" id="ARBA00022801"/>
    </source>
</evidence>
<dbReference type="InterPro" id="IPR001279">
    <property type="entry name" value="Metallo-B-lactamas"/>
</dbReference>
<dbReference type="GO" id="GO:0046872">
    <property type="term" value="F:metal ion binding"/>
    <property type="evidence" value="ECO:0007669"/>
    <property type="project" value="UniProtKB-KW"/>
</dbReference>
<dbReference type="InterPro" id="IPR036866">
    <property type="entry name" value="RibonucZ/Hydroxyglut_hydro"/>
</dbReference>
<dbReference type="PANTHER" id="PTHR43223">
    <property type="entry name" value="ALKYL/ARYL-SULFATASE"/>
    <property type="match status" value="1"/>
</dbReference>
<dbReference type="CDD" id="cd07710">
    <property type="entry name" value="arylsulfatase_Sdsa1-like_MBL-fold"/>
    <property type="match status" value="1"/>
</dbReference>
<dbReference type="FunFam" id="3.60.15.30:FF:000001">
    <property type="entry name" value="Alkyl/aryl-sulfatase BDS1"/>
    <property type="match status" value="1"/>
</dbReference>
<comment type="caution">
    <text evidence="6">The sequence shown here is derived from an EMBL/GenBank/DDBJ whole genome shotgun (WGS) entry which is preliminary data.</text>
</comment>
<proteinExistence type="inferred from homology"/>
<dbReference type="InterPro" id="IPR038536">
    <property type="entry name" value="Alkyl/aryl-sulf_dimr_sf"/>
</dbReference>
<keyword evidence="3" id="KW-0862">Zinc</keyword>
<dbReference type="AlphaFoldDB" id="A0A562MKC7"/>
<dbReference type="Gene3D" id="3.60.15.30">
    <property type="entry name" value="Metallo-beta-lactamase domain"/>
    <property type="match status" value="1"/>
</dbReference>
<dbReference type="InterPro" id="IPR052195">
    <property type="entry name" value="Bact_Alkyl/Aryl-Sulfatase"/>
</dbReference>
<evidence type="ECO:0000256" key="1">
    <source>
        <dbReference type="ARBA" id="ARBA00022723"/>
    </source>
</evidence>
<accession>A0A562MKC7</accession>
<name>A0A562MKC7_9SPHI</name>
<dbReference type="SMART" id="SM00849">
    <property type="entry name" value="Lactamase_B"/>
    <property type="match status" value="1"/>
</dbReference>
<dbReference type="GO" id="GO:0046983">
    <property type="term" value="F:protein dimerization activity"/>
    <property type="evidence" value="ECO:0007669"/>
    <property type="project" value="InterPro"/>
</dbReference>
<protein>
    <submittedName>
        <fullName evidence="6">Alkyl sulfatase BDS1-like metallo-beta-lactamase superfamily hydrolase</fullName>
    </submittedName>
</protein>
<dbReference type="GO" id="GO:0018909">
    <property type="term" value="P:dodecyl sulfate metabolic process"/>
    <property type="evidence" value="ECO:0007669"/>
    <property type="project" value="InterPro"/>
</dbReference>
<dbReference type="GO" id="GO:0018741">
    <property type="term" value="F:linear primary-alkylsulfatase activity"/>
    <property type="evidence" value="ECO:0007669"/>
    <property type="project" value="InterPro"/>
</dbReference>
<dbReference type="InterPro" id="IPR036527">
    <property type="entry name" value="SCP2_sterol-bd_dom_sf"/>
</dbReference>
<dbReference type="Gene3D" id="1.25.40.880">
    <property type="entry name" value="Alkyl sulfatase, dimerisation domain"/>
    <property type="match status" value="1"/>
</dbReference>
<dbReference type="EMBL" id="VLKR01000010">
    <property type="protein sequence ID" value="TWI20364.1"/>
    <property type="molecule type" value="Genomic_DNA"/>
</dbReference>